<feature type="DNA-binding region" description="H-T-H motif" evidence="2">
    <location>
        <begin position="40"/>
        <end position="59"/>
    </location>
</feature>
<proteinExistence type="predicted"/>
<dbReference type="InterPro" id="IPR050624">
    <property type="entry name" value="HTH-type_Tx_Regulator"/>
</dbReference>
<evidence type="ECO:0000313" key="6">
    <source>
        <dbReference type="Proteomes" id="UP000435877"/>
    </source>
</evidence>
<dbReference type="InterPro" id="IPR001647">
    <property type="entry name" value="HTH_TetR"/>
</dbReference>
<dbReference type="Pfam" id="PF00440">
    <property type="entry name" value="TetR_N"/>
    <property type="match status" value="1"/>
</dbReference>
<dbReference type="EMBL" id="CACSIK010000001">
    <property type="protein sequence ID" value="CAA0086091.1"/>
    <property type="molecule type" value="Genomic_DNA"/>
</dbReference>
<dbReference type="InterPro" id="IPR009057">
    <property type="entry name" value="Homeodomain-like_sf"/>
</dbReference>
<dbReference type="AlphaFoldDB" id="A0A5S9MU26"/>
<dbReference type="RefSeq" id="WP_159267613.1">
    <property type="nucleotide sequence ID" value="NZ_CACSIK010000001.1"/>
</dbReference>
<dbReference type="PROSITE" id="PS50977">
    <property type="entry name" value="HTH_TETR_2"/>
    <property type="match status" value="1"/>
</dbReference>
<dbReference type="GO" id="GO:0003677">
    <property type="term" value="F:DNA binding"/>
    <property type="evidence" value="ECO:0007669"/>
    <property type="project" value="UniProtKB-UniRule"/>
</dbReference>
<dbReference type="Proteomes" id="UP000439591">
    <property type="component" value="Unassembled WGS sequence"/>
</dbReference>
<dbReference type="Proteomes" id="UP000435877">
    <property type="component" value="Unassembled WGS sequence"/>
</dbReference>
<sequence>MQHEKKSTPNRMIKRKNRTRKQLIDAAVQLVLNKGYDKVMTDEITELADVGRRTFYNHFNNKRDCIKAAVVERYVDYAEELNQLLKITLGLKEEINADPALIITTMATGMFQRVVSDPLTEQLLLYPQILKEVVAENKLSYLISTVKRELILERCNPQLPIKSLESILYWGFVGLVVDSITRNTQKVDKLTWGRFVLQTLGIDQAEHEQLLEAAELIYT</sequence>
<evidence type="ECO:0000313" key="5">
    <source>
        <dbReference type="EMBL" id="CAA0086091.1"/>
    </source>
</evidence>
<evidence type="ECO:0000313" key="7">
    <source>
        <dbReference type="Proteomes" id="UP000439591"/>
    </source>
</evidence>
<evidence type="ECO:0000259" key="3">
    <source>
        <dbReference type="PROSITE" id="PS50977"/>
    </source>
</evidence>
<accession>A0A5S9MU26</accession>
<dbReference type="PANTHER" id="PTHR43479">
    <property type="entry name" value="ACREF/ENVCD OPERON REPRESSOR-RELATED"/>
    <property type="match status" value="1"/>
</dbReference>
<reference evidence="6 7" key="1">
    <citation type="submission" date="2019-11" db="EMBL/GenBank/DDBJ databases">
        <authorList>
            <person name="Holert J."/>
        </authorList>
    </citation>
    <scope>NUCLEOTIDE SEQUENCE [LARGE SCALE GENOMIC DNA]</scope>
    <source>
        <strain evidence="4">BC3_2A</strain>
        <strain evidence="5">SB11_1A</strain>
    </source>
</reference>
<evidence type="ECO:0000313" key="4">
    <source>
        <dbReference type="EMBL" id="CAA0079549.1"/>
    </source>
</evidence>
<dbReference type="PRINTS" id="PR00455">
    <property type="entry name" value="HTHTETR"/>
</dbReference>
<organism evidence="4 7">
    <name type="scientific">Zhongshania aliphaticivorans</name>
    <dbReference type="NCBI Taxonomy" id="1470434"/>
    <lineage>
        <taxon>Bacteria</taxon>
        <taxon>Pseudomonadati</taxon>
        <taxon>Pseudomonadota</taxon>
        <taxon>Gammaproteobacteria</taxon>
        <taxon>Cellvibrionales</taxon>
        <taxon>Spongiibacteraceae</taxon>
        <taxon>Zhongshania</taxon>
    </lineage>
</organism>
<dbReference type="PANTHER" id="PTHR43479:SF11">
    <property type="entry name" value="ACREF_ENVCD OPERON REPRESSOR-RELATED"/>
    <property type="match status" value="1"/>
</dbReference>
<dbReference type="SUPFAM" id="SSF46689">
    <property type="entry name" value="Homeodomain-like"/>
    <property type="match status" value="1"/>
</dbReference>
<evidence type="ECO:0000256" key="1">
    <source>
        <dbReference type="ARBA" id="ARBA00023125"/>
    </source>
</evidence>
<keyword evidence="1 2" id="KW-0238">DNA-binding</keyword>
<name>A0A5S9MU26_9GAMM</name>
<gene>
    <name evidence="5" type="ORF">IHBHHGIJ_00962</name>
    <name evidence="4" type="ORF">KFEGEMFD_00189</name>
</gene>
<dbReference type="OrthoDB" id="63332at2"/>
<evidence type="ECO:0000256" key="2">
    <source>
        <dbReference type="PROSITE-ProRule" id="PRU00335"/>
    </source>
</evidence>
<dbReference type="Gene3D" id="1.10.357.10">
    <property type="entry name" value="Tetracycline Repressor, domain 2"/>
    <property type="match status" value="1"/>
</dbReference>
<dbReference type="EMBL" id="CACSIM010000001">
    <property type="protein sequence ID" value="CAA0079549.1"/>
    <property type="molecule type" value="Genomic_DNA"/>
</dbReference>
<feature type="domain" description="HTH tetR-type" evidence="3">
    <location>
        <begin position="17"/>
        <end position="77"/>
    </location>
</feature>
<protein>
    <recommendedName>
        <fullName evidence="3">HTH tetR-type domain-containing protein</fullName>
    </recommendedName>
</protein>
<keyword evidence="6" id="KW-1185">Reference proteome</keyword>